<dbReference type="Proteomes" id="UP000494165">
    <property type="component" value="Unassembled WGS sequence"/>
</dbReference>
<feature type="compositionally biased region" description="Basic residues" evidence="1">
    <location>
        <begin position="39"/>
        <end position="51"/>
    </location>
</feature>
<name>A0A8S1CJ08_9INSE</name>
<proteinExistence type="predicted"/>
<dbReference type="PANTHER" id="PTHR38563:SF1">
    <property type="entry name" value="FL(2)D-ASSOCIATED COMPLEX COMPONENT"/>
    <property type="match status" value="1"/>
</dbReference>
<feature type="compositionally biased region" description="Basic and acidic residues" evidence="1">
    <location>
        <begin position="570"/>
        <end position="584"/>
    </location>
</feature>
<feature type="compositionally biased region" description="Basic and acidic residues" evidence="1">
    <location>
        <begin position="213"/>
        <end position="222"/>
    </location>
</feature>
<feature type="compositionally biased region" description="Basic and acidic residues" evidence="1">
    <location>
        <begin position="269"/>
        <end position="292"/>
    </location>
</feature>
<feature type="compositionally biased region" description="Acidic residues" evidence="1">
    <location>
        <begin position="543"/>
        <end position="564"/>
    </location>
</feature>
<organism evidence="2 3">
    <name type="scientific">Cloeon dipterum</name>
    <dbReference type="NCBI Taxonomy" id="197152"/>
    <lineage>
        <taxon>Eukaryota</taxon>
        <taxon>Metazoa</taxon>
        <taxon>Ecdysozoa</taxon>
        <taxon>Arthropoda</taxon>
        <taxon>Hexapoda</taxon>
        <taxon>Insecta</taxon>
        <taxon>Pterygota</taxon>
        <taxon>Palaeoptera</taxon>
        <taxon>Ephemeroptera</taxon>
        <taxon>Pisciforma</taxon>
        <taxon>Baetidae</taxon>
        <taxon>Cloeon</taxon>
    </lineage>
</organism>
<protein>
    <submittedName>
        <fullName evidence="2">Uncharacterized protein</fullName>
    </submittedName>
</protein>
<feature type="compositionally biased region" description="Basic residues" evidence="1">
    <location>
        <begin position="1"/>
        <end position="11"/>
    </location>
</feature>
<evidence type="ECO:0000313" key="2">
    <source>
        <dbReference type="EMBL" id="CAB3370299.1"/>
    </source>
</evidence>
<sequence>MKKKPIKKQKRSSSSSSSSTAQTFSESSKASSSKSAQPTKRKPRARRRKGKGGGIVNKQVPKELETKRMRENTKDNKKRSSSSGRQERRSRSKHRTGSSSGPKRRKNSSSSDNSSSERKRQQSKPSSHQSKMKGRSPSPDRKKKQPPAAYDKKLSPPRRRDVPESRRNSPPRGRKRSPSPARPRRRTPSPRAKNVKKHESRNSSPTVNRHRSPSPERKESRRGQTPPSPHDRHPQRSSGGGRSSRRNSPEPHRAPPSRDSRGRPQGGRSPERRPRASSRELRECVDKRDYQRQEYSSPAPARVHARGSPDNAGRPSSRDRRDEPSSSRDKNRLKEGDRDRRRDAPSDKSRDRARGRDEELPSLMNIMTQHPQHSPRRGGGRDESQDHRSSGRERGRYDRYDDRGEGSNHPEEQRGAKRSSRRDSPSRQRSQKGGRDWTDHPEQRDKDWERRGKSGTSGHRDWEEPAKQSRGGKGHRRAQSPPGSASPIKENEKDLDAKSEEVADQRRSEGHQIGDDDSTEPPSKKTCQEGDIQAGPGVMVESDFSDFSDDDDDILNADVAEENNEATMEADEKLDSAEGDKLEKEEDEPVEDILEDMDFEEISDGELDAEEIKAGADALSVDWAALLTQTRPVKKDESEAIINRWDMTTALSRIGVPQSLRGSPHLKDLGLEPPETEIRTKMEDNKERMSFLFDKETKLQDKVPGVHAAIVMKKEQIANILNPKHQRGIDFAYGEQLKYLLKCFDFSNLQMSSFS</sequence>
<dbReference type="GO" id="GO:0036396">
    <property type="term" value="C:RNA N6-methyladenosine methyltransferase complex"/>
    <property type="evidence" value="ECO:0007669"/>
    <property type="project" value="InterPro"/>
</dbReference>
<accession>A0A8S1CJ08</accession>
<feature type="compositionally biased region" description="Basic residues" evidence="1">
    <location>
        <begin position="88"/>
        <end position="107"/>
    </location>
</feature>
<dbReference type="PANTHER" id="PTHR38563">
    <property type="entry name" value="FL(2)D-ASSOCIATED COMPLEX COMPONENT"/>
    <property type="match status" value="1"/>
</dbReference>
<feature type="compositionally biased region" description="Basic and acidic residues" evidence="1">
    <location>
        <begin position="489"/>
        <end position="514"/>
    </location>
</feature>
<gene>
    <name evidence="2" type="ORF">CLODIP_2_CD10655</name>
</gene>
<reference evidence="2 3" key="1">
    <citation type="submission" date="2020-04" db="EMBL/GenBank/DDBJ databases">
        <authorList>
            <person name="Alioto T."/>
            <person name="Alioto T."/>
            <person name="Gomez Garrido J."/>
        </authorList>
    </citation>
    <scope>NUCLEOTIDE SEQUENCE [LARGE SCALE GENOMIC DNA]</scope>
</reference>
<feature type="region of interest" description="Disordered" evidence="1">
    <location>
        <begin position="1"/>
        <end position="591"/>
    </location>
</feature>
<feature type="compositionally biased region" description="Basic and acidic residues" evidence="1">
    <location>
        <begin position="150"/>
        <end position="167"/>
    </location>
</feature>
<keyword evidence="3" id="KW-1185">Reference proteome</keyword>
<dbReference type="AlphaFoldDB" id="A0A8S1CJ08"/>
<feature type="compositionally biased region" description="Basic and acidic residues" evidence="1">
    <location>
        <begin position="60"/>
        <end position="75"/>
    </location>
</feature>
<feature type="compositionally biased region" description="Low complexity" evidence="1">
    <location>
        <begin position="12"/>
        <end position="36"/>
    </location>
</feature>
<evidence type="ECO:0000313" key="3">
    <source>
        <dbReference type="Proteomes" id="UP000494165"/>
    </source>
</evidence>
<feature type="compositionally biased region" description="Basic residues" evidence="1">
    <location>
        <begin position="172"/>
        <end position="199"/>
    </location>
</feature>
<feature type="compositionally biased region" description="Basic and acidic residues" evidence="1">
    <location>
        <begin position="379"/>
        <end position="426"/>
    </location>
</feature>
<dbReference type="OrthoDB" id="6022762at2759"/>
<feature type="compositionally biased region" description="Basic and acidic residues" evidence="1">
    <location>
        <begin position="247"/>
        <end position="262"/>
    </location>
</feature>
<dbReference type="InterPro" id="IPR040427">
    <property type="entry name" value="Flacc"/>
</dbReference>
<dbReference type="GO" id="GO:0016556">
    <property type="term" value="P:mRNA modification"/>
    <property type="evidence" value="ECO:0007669"/>
    <property type="project" value="InterPro"/>
</dbReference>
<evidence type="ECO:0000256" key="1">
    <source>
        <dbReference type="SAM" id="MobiDB-lite"/>
    </source>
</evidence>
<feature type="compositionally biased region" description="Basic and acidic residues" evidence="1">
    <location>
        <begin position="433"/>
        <end position="467"/>
    </location>
</feature>
<feature type="compositionally biased region" description="Basic and acidic residues" evidence="1">
    <location>
        <begin position="316"/>
        <end position="359"/>
    </location>
</feature>
<dbReference type="EMBL" id="CADEPI010000052">
    <property type="protein sequence ID" value="CAB3370299.1"/>
    <property type="molecule type" value="Genomic_DNA"/>
</dbReference>
<comment type="caution">
    <text evidence="2">The sequence shown here is derived from an EMBL/GenBank/DDBJ whole genome shotgun (WGS) entry which is preliminary data.</text>
</comment>